<dbReference type="GO" id="GO:0000725">
    <property type="term" value="P:recombinational repair"/>
    <property type="evidence" value="ECO:0007669"/>
    <property type="project" value="TreeGrafter"/>
</dbReference>
<dbReference type="GO" id="GO:0043138">
    <property type="term" value="F:3'-5' DNA helicase activity"/>
    <property type="evidence" value="ECO:0007669"/>
    <property type="project" value="TreeGrafter"/>
</dbReference>
<dbReference type="RefSeq" id="WP_197353340.1">
    <property type="nucleotide sequence ID" value="NZ_CP048882.1"/>
</dbReference>
<dbReference type="InterPro" id="IPR014016">
    <property type="entry name" value="UvrD-like_ATP-bd"/>
</dbReference>
<dbReference type="Proteomes" id="UP000595046">
    <property type="component" value="Chromosome"/>
</dbReference>
<evidence type="ECO:0000313" key="8">
    <source>
        <dbReference type="Proteomes" id="UP000595046"/>
    </source>
</evidence>
<feature type="binding site" evidence="5">
    <location>
        <begin position="202"/>
        <end position="209"/>
    </location>
    <ligand>
        <name>ATP</name>
        <dbReference type="ChEBI" id="CHEBI:30616"/>
    </ligand>
</feature>
<reference evidence="8" key="1">
    <citation type="submission" date="2020-02" db="EMBL/GenBank/DDBJ databases">
        <title>Streptomyces sp. ASO4wet.</title>
        <authorList>
            <person name="Risdian C."/>
            <person name="Landwehr W."/>
            <person name="Schupp P."/>
            <person name="Wink J."/>
        </authorList>
    </citation>
    <scope>NUCLEOTIDE SEQUENCE [LARGE SCALE GENOMIC DNA]</scope>
    <source>
        <strain evidence="8">ASO4wet</strain>
    </source>
</reference>
<dbReference type="InterPro" id="IPR000212">
    <property type="entry name" value="DNA_helicase_UvrD/REP"/>
</dbReference>
<evidence type="ECO:0000259" key="6">
    <source>
        <dbReference type="PROSITE" id="PS51198"/>
    </source>
</evidence>
<accession>A0A7T1TAT9</accession>
<dbReference type="PROSITE" id="PS51198">
    <property type="entry name" value="UVRD_HELICASE_ATP_BIND"/>
    <property type="match status" value="1"/>
</dbReference>
<dbReference type="AlphaFoldDB" id="A0A7T1TAT9"/>
<sequence length="692" mass="74186">MRTDGNVARQVALERGAVDLMYQRLDELAAQAHAARRKALATETESAEDLYARDVEIARLTRAIAELRAGERALCFGRVDASGGDSVYIGRKGLRGEEDGAVLLVDWRAEAARPFYTATAASPMGVRRRRHLRLDDRRVVAVTDEILDGSTPTDADVIGDGPLLEALGQARTGRMREAVATLQAEQDTIVRSPHQGVTVVQGGPGTGKTIVALHRAAYVLYAHPRVAKQGVLLFGPNRRFLDYICDVLPSLGENDAQLATVADLVGLAPDAGEPDAAARTKGRAEMAAALAGWVRERQPHGVPLAVRIGLDTVTLRPETVDRARREAFQGATGHNRARGVFKESVVDELVELLEKQTEQSLEDIDADVASVLGIDLDKAVAHDLRALGLDGSPAAAGAPGFDPDRVRAALLDDAALDAAIETVWPRLHATDALRQFLAERAAAGGFPTAEEAAPPAPRSRESGLTRADLVLLDEARSLIDGPPEAVFGHIVVDEGQELTEMEWRMIMRRCPSRSMTVVGDFAQAGSATTIPSWSAALAPFVGTRFTRHTLTVNYRSTAEILAVASPLLERIAPDQDPSRSIRHGDPPRTFEVADAELPDAVRRHVLELAAQFPDELIGVVGADGRTAALAAALEGTGASVVPAREVRGLEFDTVLVIDPPAMETGRATGTRDLYVAVTRANKRLFLYRPPAG</sequence>
<keyword evidence="1 5" id="KW-0547">Nucleotide-binding</keyword>
<keyword evidence="2 5" id="KW-0378">Hydrolase</keyword>
<evidence type="ECO:0000313" key="7">
    <source>
        <dbReference type="EMBL" id="QPP09569.1"/>
    </source>
</evidence>
<dbReference type="SUPFAM" id="SSF52540">
    <property type="entry name" value="P-loop containing nucleoside triphosphate hydrolases"/>
    <property type="match status" value="1"/>
</dbReference>
<gene>
    <name evidence="7" type="ORF">G4Z16_27690</name>
</gene>
<dbReference type="Gene3D" id="3.40.50.300">
    <property type="entry name" value="P-loop containing nucleotide triphosphate hydrolases"/>
    <property type="match status" value="2"/>
</dbReference>
<dbReference type="KEGG" id="sbat:G4Z16_27690"/>
<dbReference type="InterPro" id="IPR027785">
    <property type="entry name" value="UvrD-like_helicase_C"/>
</dbReference>
<feature type="domain" description="UvrD-like helicase ATP-binding" evidence="6">
    <location>
        <begin position="181"/>
        <end position="557"/>
    </location>
</feature>
<dbReference type="Pfam" id="PF13538">
    <property type="entry name" value="UvrD_C_2"/>
    <property type="match status" value="1"/>
</dbReference>
<dbReference type="EMBL" id="CP048882">
    <property type="protein sequence ID" value="QPP09569.1"/>
    <property type="molecule type" value="Genomic_DNA"/>
</dbReference>
<protein>
    <submittedName>
        <fullName evidence="7">AAA family ATPase</fullName>
    </submittedName>
</protein>
<evidence type="ECO:0000256" key="1">
    <source>
        <dbReference type="ARBA" id="ARBA00022741"/>
    </source>
</evidence>
<name>A0A7T1TAT9_9ACTN</name>
<evidence type="ECO:0000256" key="5">
    <source>
        <dbReference type="PROSITE-ProRule" id="PRU00560"/>
    </source>
</evidence>
<keyword evidence="4 5" id="KW-0067">ATP-binding</keyword>
<dbReference type="PANTHER" id="PTHR11070">
    <property type="entry name" value="UVRD / RECB / PCRA DNA HELICASE FAMILY MEMBER"/>
    <property type="match status" value="1"/>
</dbReference>
<evidence type="ECO:0000256" key="3">
    <source>
        <dbReference type="ARBA" id="ARBA00022806"/>
    </source>
</evidence>
<keyword evidence="8" id="KW-1185">Reference proteome</keyword>
<dbReference type="GO" id="GO:0005524">
    <property type="term" value="F:ATP binding"/>
    <property type="evidence" value="ECO:0007669"/>
    <property type="project" value="UniProtKB-UniRule"/>
</dbReference>
<evidence type="ECO:0000256" key="2">
    <source>
        <dbReference type="ARBA" id="ARBA00022801"/>
    </source>
</evidence>
<keyword evidence="3 5" id="KW-0347">Helicase</keyword>
<dbReference type="GO" id="GO:0003677">
    <property type="term" value="F:DNA binding"/>
    <property type="evidence" value="ECO:0007669"/>
    <property type="project" value="InterPro"/>
</dbReference>
<organism evidence="7 8">
    <name type="scientific">Streptomyces bathyalis</name>
    <dbReference type="NCBI Taxonomy" id="2710756"/>
    <lineage>
        <taxon>Bacteria</taxon>
        <taxon>Bacillati</taxon>
        <taxon>Actinomycetota</taxon>
        <taxon>Actinomycetes</taxon>
        <taxon>Kitasatosporales</taxon>
        <taxon>Streptomycetaceae</taxon>
        <taxon>Streptomyces</taxon>
    </lineage>
</organism>
<evidence type="ECO:0000256" key="4">
    <source>
        <dbReference type="ARBA" id="ARBA00022840"/>
    </source>
</evidence>
<dbReference type="GO" id="GO:0005829">
    <property type="term" value="C:cytosol"/>
    <property type="evidence" value="ECO:0007669"/>
    <property type="project" value="TreeGrafter"/>
</dbReference>
<proteinExistence type="predicted"/>
<dbReference type="InterPro" id="IPR027417">
    <property type="entry name" value="P-loop_NTPase"/>
</dbReference>
<dbReference type="PANTHER" id="PTHR11070:SF45">
    <property type="entry name" value="DNA 3'-5' HELICASE"/>
    <property type="match status" value="1"/>
</dbReference>
<dbReference type="GO" id="GO:0016787">
    <property type="term" value="F:hydrolase activity"/>
    <property type="evidence" value="ECO:0007669"/>
    <property type="project" value="UniProtKB-UniRule"/>
</dbReference>